<keyword evidence="2" id="KW-1185">Reference proteome</keyword>
<evidence type="ECO:0000313" key="1">
    <source>
        <dbReference type="EMBL" id="CAJ2674386.1"/>
    </source>
</evidence>
<dbReference type="Proteomes" id="UP001177021">
    <property type="component" value="Unassembled WGS sequence"/>
</dbReference>
<comment type="caution">
    <text evidence="1">The sequence shown here is derived from an EMBL/GenBank/DDBJ whole genome shotgun (WGS) entry which is preliminary data.</text>
</comment>
<gene>
    <name evidence="1" type="ORF">MILVUS5_LOCUS37650</name>
</gene>
<evidence type="ECO:0000313" key="2">
    <source>
        <dbReference type="Proteomes" id="UP001177021"/>
    </source>
</evidence>
<dbReference type="EMBL" id="CASHSV030000716">
    <property type="protein sequence ID" value="CAJ2674386.1"/>
    <property type="molecule type" value="Genomic_DNA"/>
</dbReference>
<protein>
    <submittedName>
        <fullName evidence="1">Uncharacterized protein</fullName>
    </submittedName>
</protein>
<reference evidence="1" key="1">
    <citation type="submission" date="2023-10" db="EMBL/GenBank/DDBJ databases">
        <authorList>
            <person name="Rodriguez Cubillos JULIANA M."/>
            <person name="De Vega J."/>
        </authorList>
    </citation>
    <scope>NUCLEOTIDE SEQUENCE</scope>
</reference>
<sequence length="115" mass="13045">MLDWNSTRREDNKARVGREKRNKSGCLQPEPLKEKRKYGSKRRGGGFQTSKVLTGKVSRKREGSPEMQGTGLKSTGAGWKVPEEVCRTWVARNQHVVVCYCLKLRIKGCFCSLKS</sequence>
<proteinExistence type="predicted"/>
<name>A0ACB0M1A3_TRIPR</name>
<accession>A0ACB0M1A3</accession>
<organism evidence="1 2">
    <name type="scientific">Trifolium pratense</name>
    <name type="common">Red clover</name>
    <dbReference type="NCBI Taxonomy" id="57577"/>
    <lineage>
        <taxon>Eukaryota</taxon>
        <taxon>Viridiplantae</taxon>
        <taxon>Streptophyta</taxon>
        <taxon>Embryophyta</taxon>
        <taxon>Tracheophyta</taxon>
        <taxon>Spermatophyta</taxon>
        <taxon>Magnoliopsida</taxon>
        <taxon>eudicotyledons</taxon>
        <taxon>Gunneridae</taxon>
        <taxon>Pentapetalae</taxon>
        <taxon>rosids</taxon>
        <taxon>fabids</taxon>
        <taxon>Fabales</taxon>
        <taxon>Fabaceae</taxon>
        <taxon>Papilionoideae</taxon>
        <taxon>50 kb inversion clade</taxon>
        <taxon>NPAAA clade</taxon>
        <taxon>Hologalegina</taxon>
        <taxon>IRL clade</taxon>
        <taxon>Trifolieae</taxon>
        <taxon>Trifolium</taxon>
    </lineage>
</organism>